<evidence type="ECO:0000256" key="2">
    <source>
        <dbReference type="RuleBase" id="RU003616"/>
    </source>
</evidence>
<dbReference type="InterPro" id="IPR031107">
    <property type="entry name" value="Small_HSP"/>
</dbReference>
<dbReference type="RefSeq" id="WP_073085772.1">
    <property type="nucleotide sequence ID" value="NZ_FRBL01000009.1"/>
</dbReference>
<dbReference type="CDD" id="cd06464">
    <property type="entry name" value="ACD_sHsps-like"/>
    <property type="match status" value="1"/>
</dbReference>
<evidence type="ECO:0000259" key="3">
    <source>
        <dbReference type="PROSITE" id="PS01031"/>
    </source>
</evidence>
<dbReference type="PANTHER" id="PTHR11527">
    <property type="entry name" value="HEAT-SHOCK PROTEIN 20 FAMILY MEMBER"/>
    <property type="match status" value="1"/>
</dbReference>
<dbReference type="EMBL" id="FRBL01000009">
    <property type="protein sequence ID" value="SHM63058.1"/>
    <property type="molecule type" value="Genomic_DNA"/>
</dbReference>
<protein>
    <submittedName>
        <fullName evidence="4">Heat shock protein Hsp20</fullName>
    </submittedName>
</protein>
<evidence type="ECO:0000313" key="4">
    <source>
        <dbReference type="EMBL" id="SHM63058.1"/>
    </source>
</evidence>
<name>A0A1M7KCN5_9BACT</name>
<dbReference type="InterPro" id="IPR008978">
    <property type="entry name" value="HSP20-like_chaperone"/>
</dbReference>
<organism evidence="4 5">
    <name type="scientific">Chitinophaga jiangningensis</name>
    <dbReference type="NCBI Taxonomy" id="1419482"/>
    <lineage>
        <taxon>Bacteria</taxon>
        <taxon>Pseudomonadati</taxon>
        <taxon>Bacteroidota</taxon>
        <taxon>Chitinophagia</taxon>
        <taxon>Chitinophagales</taxon>
        <taxon>Chitinophagaceae</taxon>
        <taxon>Chitinophaga</taxon>
    </lineage>
</organism>
<dbReference type="STRING" id="1419482.SAMN05444266_109254"/>
<comment type="similarity">
    <text evidence="1 2">Belongs to the small heat shock protein (HSP20) family.</text>
</comment>
<keyword evidence="4" id="KW-0346">Stress response</keyword>
<evidence type="ECO:0000256" key="1">
    <source>
        <dbReference type="PROSITE-ProRule" id="PRU00285"/>
    </source>
</evidence>
<dbReference type="OrthoDB" id="9814487at2"/>
<feature type="domain" description="SHSP" evidence="3">
    <location>
        <begin position="34"/>
        <end position="148"/>
    </location>
</feature>
<dbReference type="Proteomes" id="UP000184420">
    <property type="component" value="Unassembled WGS sequence"/>
</dbReference>
<reference evidence="4 5" key="1">
    <citation type="submission" date="2016-11" db="EMBL/GenBank/DDBJ databases">
        <authorList>
            <person name="Jaros S."/>
            <person name="Januszkiewicz K."/>
            <person name="Wedrychowicz H."/>
        </authorList>
    </citation>
    <scope>NUCLEOTIDE SEQUENCE [LARGE SCALE GENOMIC DNA]</scope>
    <source>
        <strain evidence="4 5">DSM 27406</strain>
    </source>
</reference>
<sequence length="148" mass="16848">MATQSLSRTARLFPSVFDDFFKPWNEWFDGNGNGNLELTIPAVNVSENKENFKMELAAPGLKKEDFKVKVENNVLTISAEKQETHEKKDEKMSRREYNYSSFSRSFSLPDAVNADKTEAHYNNGVLTLVLPKKEEAKKSIGGKQIEIK</sequence>
<dbReference type="AlphaFoldDB" id="A0A1M7KCN5"/>
<keyword evidence="5" id="KW-1185">Reference proteome</keyword>
<dbReference type="Gene3D" id="2.60.40.790">
    <property type="match status" value="1"/>
</dbReference>
<dbReference type="PROSITE" id="PS01031">
    <property type="entry name" value="SHSP"/>
    <property type="match status" value="1"/>
</dbReference>
<evidence type="ECO:0000313" key="5">
    <source>
        <dbReference type="Proteomes" id="UP000184420"/>
    </source>
</evidence>
<accession>A0A1M7KCN5</accession>
<dbReference type="Pfam" id="PF00011">
    <property type="entry name" value="HSP20"/>
    <property type="match status" value="1"/>
</dbReference>
<dbReference type="SUPFAM" id="SSF49764">
    <property type="entry name" value="HSP20-like chaperones"/>
    <property type="match status" value="1"/>
</dbReference>
<proteinExistence type="inferred from homology"/>
<gene>
    <name evidence="4" type="ORF">SAMN05444266_109254</name>
</gene>
<dbReference type="InterPro" id="IPR002068">
    <property type="entry name" value="A-crystallin/Hsp20_dom"/>
</dbReference>